<dbReference type="CDD" id="cd02947">
    <property type="entry name" value="TRX_family"/>
    <property type="match status" value="1"/>
</dbReference>
<feature type="domain" description="Thioredoxin" evidence="1">
    <location>
        <begin position="4"/>
        <end position="114"/>
    </location>
</feature>
<dbReference type="Pfam" id="PF00085">
    <property type="entry name" value="Thioredoxin"/>
    <property type="match status" value="1"/>
</dbReference>
<dbReference type="PANTHER" id="PTHR10438">
    <property type="entry name" value="THIOREDOXIN"/>
    <property type="match status" value="1"/>
</dbReference>
<keyword evidence="3" id="KW-1185">Reference proteome</keyword>
<dbReference type="PANTHER" id="PTHR10438:SF463">
    <property type="entry name" value="THIOREDOXIN"/>
    <property type="match status" value="1"/>
</dbReference>
<sequence>MKQVFTKKEFDHELAEAGDRLVAVDFTADWCTKTCDVSRRLNDVMFQYEFSEVVFLQVDVDDNEVKFSLIHRKHNMTQDTPPFCNVDLLPTIQFYRYGRKVAEIYEDSMDQLQAVLRLHR</sequence>
<reference evidence="2" key="1">
    <citation type="submission" date="2022-11" db="EMBL/GenBank/DDBJ databases">
        <title>Centuries of genome instability and evolution in soft-shell clam transmissible cancer (bioRxiv).</title>
        <authorList>
            <person name="Hart S.F.M."/>
            <person name="Yonemitsu M.A."/>
            <person name="Giersch R.M."/>
            <person name="Beal B.F."/>
            <person name="Arriagada G."/>
            <person name="Davis B.W."/>
            <person name="Ostrander E.A."/>
            <person name="Goff S.P."/>
            <person name="Metzger M.J."/>
        </authorList>
    </citation>
    <scope>NUCLEOTIDE SEQUENCE</scope>
    <source>
        <strain evidence="2">MELC-2E11</strain>
        <tissue evidence="2">Siphon/mantle</tissue>
    </source>
</reference>
<evidence type="ECO:0000313" key="3">
    <source>
        <dbReference type="Proteomes" id="UP001164746"/>
    </source>
</evidence>
<dbReference type="Proteomes" id="UP001164746">
    <property type="component" value="Chromosome 13"/>
</dbReference>
<gene>
    <name evidence="2" type="ORF">MAR_036744</name>
</gene>
<organism evidence="2 3">
    <name type="scientific">Mya arenaria</name>
    <name type="common">Soft-shell clam</name>
    <dbReference type="NCBI Taxonomy" id="6604"/>
    <lineage>
        <taxon>Eukaryota</taxon>
        <taxon>Metazoa</taxon>
        <taxon>Spiralia</taxon>
        <taxon>Lophotrochozoa</taxon>
        <taxon>Mollusca</taxon>
        <taxon>Bivalvia</taxon>
        <taxon>Autobranchia</taxon>
        <taxon>Heteroconchia</taxon>
        <taxon>Euheterodonta</taxon>
        <taxon>Imparidentia</taxon>
        <taxon>Neoheterodontei</taxon>
        <taxon>Myida</taxon>
        <taxon>Myoidea</taxon>
        <taxon>Myidae</taxon>
        <taxon>Mya</taxon>
    </lineage>
</organism>
<dbReference type="InterPro" id="IPR036249">
    <property type="entry name" value="Thioredoxin-like_sf"/>
</dbReference>
<name>A0ABY7FLK9_MYAAR</name>
<proteinExistence type="predicted"/>
<dbReference type="InterPro" id="IPR013766">
    <property type="entry name" value="Thioredoxin_domain"/>
</dbReference>
<dbReference type="EMBL" id="CP111024">
    <property type="protein sequence ID" value="WAR23075.1"/>
    <property type="molecule type" value="Genomic_DNA"/>
</dbReference>
<dbReference type="InterPro" id="IPR050620">
    <property type="entry name" value="Thioredoxin_H-type-like"/>
</dbReference>
<evidence type="ECO:0000313" key="2">
    <source>
        <dbReference type="EMBL" id="WAR23075.1"/>
    </source>
</evidence>
<accession>A0ABY7FLK9</accession>
<evidence type="ECO:0000259" key="1">
    <source>
        <dbReference type="Pfam" id="PF00085"/>
    </source>
</evidence>
<dbReference type="Gene3D" id="3.40.30.10">
    <property type="entry name" value="Glutaredoxin"/>
    <property type="match status" value="1"/>
</dbReference>
<dbReference type="SUPFAM" id="SSF52833">
    <property type="entry name" value="Thioredoxin-like"/>
    <property type="match status" value="1"/>
</dbReference>
<protein>
    <submittedName>
        <fullName evidence="2">THIO-like protein</fullName>
    </submittedName>
</protein>